<feature type="chain" id="PRO_5045694463" description="SLH domain-containing protein" evidence="1">
    <location>
        <begin position="29"/>
        <end position="460"/>
    </location>
</feature>
<accession>A0ABW5QRB5</accession>
<dbReference type="EMBL" id="JBHUMY010000001">
    <property type="protein sequence ID" value="MFD2658695.1"/>
    <property type="molecule type" value="Genomic_DNA"/>
</dbReference>
<keyword evidence="1" id="KW-0732">Signal</keyword>
<organism evidence="2 3">
    <name type="scientific">Paenibacillus thailandensis</name>
    <dbReference type="NCBI Taxonomy" id="393250"/>
    <lineage>
        <taxon>Bacteria</taxon>
        <taxon>Bacillati</taxon>
        <taxon>Bacillota</taxon>
        <taxon>Bacilli</taxon>
        <taxon>Bacillales</taxon>
        <taxon>Paenibacillaceae</taxon>
        <taxon>Paenibacillus</taxon>
    </lineage>
</organism>
<reference evidence="3" key="1">
    <citation type="journal article" date="2019" name="Int. J. Syst. Evol. Microbiol.">
        <title>The Global Catalogue of Microorganisms (GCM) 10K type strain sequencing project: providing services to taxonomists for standard genome sequencing and annotation.</title>
        <authorList>
            <consortium name="The Broad Institute Genomics Platform"/>
            <consortium name="The Broad Institute Genome Sequencing Center for Infectious Disease"/>
            <person name="Wu L."/>
            <person name="Ma J."/>
        </authorList>
    </citation>
    <scope>NUCLEOTIDE SEQUENCE [LARGE SCALE GENOMIC DNA]</scope>
    <source>
        <strain evidence="3">TISTR 1827</strain>
    </source>
</reference>
<name>A0ABW5QRB5_9BACL</name>
<proteinExistence type="predicted"/>
<sequence>MGKHRKLNVAWTVALAIALTGAPALASAASGAAAAVSAPAQAVTEADDYALYLDEKFGIDFSGTVTKGEYIEAVARILKLEEPDEAPVFADLDASSPYYASAAALYEQGILTSASVEPDRPLSGAGAVYIAVKAAGLSELAYTYPEAKTSSALGKLGFRIESFSSSPAAAQELAAAVDTGLLPAELYASVKGKSATEPLAESLLVGILSAKGEYKHYIGYTTDADIFLKLQDAYRTADLIEAPELQAVVDTALKQGLVTGYNLKDARYDAGFVDSLSLTYGHDNGKHAVQLIGLLRSEGIRAKVQLEPKTSAFIYMKEWGEPVQTDSYKVVQIENGNYIAYAKEYDLAFEFDSAADKARFDGIITQYAKKDSEDEKGLIASSWWQPLYYSVTELDGYVQIANNKLTGSGPYYAQSFSLAEQSAAISEGFKSLADGKGAQVSNDTLWVDEPFYRYLLGDAA</sequence>
<protein>
    <recommendedName>
        <fullName evidence="4">SLH domain-containing protein</fullName>
    </recommendedName>
</protein>
<dbReference type="RefSeq" id="WP_379268474.1">
    <property type="nucleotide sequence ID" value="NZ_JBHUGT010000026.1"/>
</dbReference>
<dbReference type="Proteomes" id="UP001597493">
    <property type="component" value="Unassembled WGS sequence"/>
</dbReference>
<evidence type="ECO:0000256" key="1">
    <source>
        <dbReference type="SAM" id="SignalP"/>
    </source>
</evidence>
<evidence type="ECO:0000313" key="3">
    <source>
        <dbReference type="Proteomes" id="UP001597493"/>
    </source>
</evidence>
<comment type="caution">
    <text evidence="2">The sequence shown here is derived from an EMBL/GenBank/DDBJ whole genome shotgun (WGS) entry which is preliminary data.</text>
</comment>
<feature type="signal peptide" evidence="1">
    <location>
        <begin position="1"/>
        <end position="28"/>
    </location>
</feature>
<keyword evidence="3" id="KW-1185">Reference proteome</keyword>
<evidence type="ECO:0000313" key="2">
    <source>
        <dbReference type="EMBL" id="MFD2658695.1"/>
    </source>
</evidence>
<evidence type="ECO:0008006" key="4">
    <source>
        <dbReference type="Google" id="ProtNLM"/>
    </source>
</evidence>
<gene>
    <name evidence="2" type="ORF">ACFSW5_00270</name>
</gene>